<feature type="compositionally biased region" description="Pro residues" evidence="3">
    <location>
        <begin position="347"/>
        <end position="356"/>
    </location>
</feature>
<evidence type="ECO:0000313" key="5">
    <source>
        <dbReference type="EMBL" id="KAK2150423.1"/>
    </source>
</evidence>
<sequence>MMKMDQKMFNGWMAPRPDIRHHTHFMGQPDYRLYELNKRLQQRTEESDNLWWDAFATEFFEEDASLTLSFCLEDGPKRYTIGRTLIPRYFRSIFEGGVTDLYYIVKHPKESFHNTTIVLDCEQATMVTHHGKPMFTKVVTEGRLILEFAFDDLMRVRNWHFAIRQHRELIPRSVIAMQQDPAMVEQLSKNITRQGLTNYTLNFLRLCVILEPMQELMSRHKAYGLNPRDCLKTTLFQKWQRMVAPPGMFLAVQSNRQPNKRRKRKSSTSTNASVNSLNTNATPPGGKHKRSPGPQGFNPVPGDVMVVGEPTLMGGEFGDEDERVITRLENNQYEANGAEDSGMAPGAPNPGPPGPPVGDIKPPATNGGATPSNTAPGGSTTPGGGPSSAQFHGSPSLQSPWGTDKKTPQPLDVPPIETKTE</sequence>
<dbReference type="GO" id="GO:0030274">
    <property type="term" value="F:LIM domain binding"/>
    <property type="evidence" value="ECO:0007669"/>
    <property type="project" value="UniProtKB-UniRule"/>
</dbReference>
<evidence type="ECO:0000256" key="1">
    <source>
        <dbReference type="ARBA" id="ARBA00006928"/>
    </source>
</evidence>
<feature type="compositionally biased region" description="Polar residues" evidence="3">
    <location>
        <begin position="390"/>
        <end position="401"/>
    </location>
</feature>
<name>A0AAD9JC94_9ANNE</name>
<accession>A0AAD9JC94</accession>
<evidence type="ECO:0000256" key="2">
    <source>
        <dbReference type="PROSITE-ProRule" id="PRU01302"/>
    </source>
</evidence>
<feature type="region of interest" description="Disordered" evidence="3">
    <location>
        <begin position="251"/>
        <end position="320"/>
    </location>
</feature>
<dbReference type="Pfam" id="PF17916">
    <property type="entry name" value="LID"/>
    <property type="match status" value="1"/>
</dbReference>
<comment type="caution">
    <text evidence="5">The sequence shown here is derived from an EMBL/GenBank/DDBJ whole genome shotgun (WGS) entry which is preliminary data.</text>
</comment>
<feature type="domain" description="LIM interaction" evidence="4">
    <location>
        <begin position="303"/>
        <end position="342"/>
    </location>
</feature>
<dbReference type="EMBL" id="JAODUP010000406">
    <property type="protein sequence ID" value="KAK2150423.1"/>
    <property type="molecule type" value="Genomic_DNA"/>
</dbReference>
<gene>
    <name evidence="5" type="ORF">LSH36_406g02073</name>
</gene>
<dbReference type="PROSITE" id="PS51957">
    <property type="entry name" value="LID"/>
    <property type="match status" value="1"/>
</dbReference>
<proteinExistence type="inferred from homology"/>
<dbReference type="PANTHER" id="PTHR10378">
    <property type="entry name" value="LIM DOMAIN-BINDING PROTEIN"/>
    <property type="match status" value="1"/>
</dbReference>
<protein>
    <recommendedName>
        <fullName evidence="4">LIM interaction domain-containing protein</fullName>
    </recommendedName>
</protein>
<evidence type="ECO:0000259" key="4">
    <source>
        <dbReference type="PROSITE" id="PS51957"/>
    </source>
</evidence>
<organism evidence="5 6">
    <name type="scientific">Paralvinella palmiformis</name>
    <dbReference type="NCBI Taxonomy" id="53620"/>
    <lineage>
        <taxon>Eukaryota</taxon>
        <taxon>Metazoa</taxon>
        <taxon>Spiralia</taxon>
        <taxon>Lophotrochozoa</taxon>
        <taxon>Annelida</taxon>
        <taxon>Polychaeta</taxon>
        <taxon>Sedentaria</taxon>
        <taxon>Canalipalpata</taxon>
        <taxon>Terebellida</taxon>
        <taxon>Terebelliformia</taxon>
        <taxon>Alvinellidae</taxon>
        <taxon>Paralvinella</taxon>
    </lineage>
</organism>
<reference evidence="5" key="1">
    <citation type="journal article" date="2023" name="Mol. Biol. Evol.">
        <title>Third-Generation Sequencing Reveals the Adaptive Role of the Epigenome in Three Deep-Sea Polychaetes.</title>
        <authorList>
            <person name="Perez M."/>
            <person name="Aroh O."/>
            <person name="Sun Y."/>
            <person name="Lan Y."/>
            <person name="Juniper S.K."/>
            <person name="Young C.R."/>
            <person name="Angers B."/>
            <person name="Qian P.Y."/>
        </authorList>
    </citation>
    <scope>NUCLEOTIDE SEQUENCE</scope>
    <source>
        <strain evidence="5">P08H-3</strain>
    </source>
</reference>
<feature type="compositionally biased region" description="Polar residues" evidence="3">
    <location>
        <begin position="267"/>
        <end position="282"/>
    </location>
</feature>
<evidence type="ECO:0000313" key="6">
    <source>
        <dbReference type="Proteomes" id="UP001208570"/>
    </source>
</evidence>
<dbReference type="Pfam" id="PF01803">
    <property type="entry name" value="LIM_bind"/>
    <property type="match status" value="1"/>
</dbReference>
<dbReference type="InterPro" id="IPR041363">
    <property type="entry name" value="LID"/>
</dbReference>
<keyword evidence="6" id="KW-1185">Reference proteome</keyword>
<evidence type="ECO:0000256" key="3">
    <source>
        <dbReference type="SAM" id="MobiDB-lite"/>
    </source>
</evidence>
<dbReference type="AlphaFoldDB" id="A0AAD9JC94"/>
<feature type="compositionally biased region" description="Low complexity" evidence="3">
    <location>
        <begin position="357"/>
        <end position="379"/>
    </location>
</feature>
<dbReference type="InterPro" id="IPR029005">
    <property type="entry name" value="LIM-bd/SEUSS"/>
</dbReference>
<comment type="similarity">
    <text evidence="1 2">Belongs to the LDB family.</text>
</comment>
<feature type="region of interest" description="Disordered" evidence="3">
    <location>
        <begin position="336"/>
        <end position="421"/>
    </location>
</feature>
<dbReference type="Proteomes" id="UP001208570">
    <property type="component" value="Unassembled WGS sequence"/>
</dbReference>
<dbReference type="Gene3D" id="2.10.110.10">
    <property type="entry name" value="Cysteine Rich Protein"/>
    <property type="match status" value="1"/>
</dbReference>